<dbReference type="PROSITE" id="PS00107">
    <property type="entry name" value="PROTEIN_KINASE_ATP"/>
    <property type="match status" value="1"/>
</dbReference>
<dbReference type="SUPFAM" id="SSF56112">
    <property type="entry name" value="Protein kinase-like (PK-like)"/>
    <property type="match status" value="1"/>
</dbReference>
<evidence type="ECO:0000256" key="12">
    <source>
        <dbReference type="RuleBase" id="RU000304"/>
    </source>
</evidence>
<keyword evidence="3 12" id="KW-0723">Serine/threonine-protein kinase</keyword>
<dbReference type="PANTHER" id="PTHR43671:SF98">
    <property type="entry name" value="SERINE_THREONINE-PROTEIN KINASE NEK11"/>
    <property type="match status" value="1"/>
</dbReference>
<evidence type="ECO:0000256" key="2">
    <source>
        <dbReference type="ARBA" id="ARBA00012513"/>
    </source>
</evidence>
<evidence type="ECO:0000256" key="5">
    <source>
        <dbReference type="ARBA" id="ARBA00022741"/>
    </source>
</evidence>
<dbReference type="PROSITE" id="PS50088">
    <property type="entry name" value="ANK_REPEAT"/>
    <property type="match status" value="3"/>
</dbReference>
<dbReference type="PRINTS" id="PR00109">
    <property type="entry name" value="TYRKINASE"/>
</dbReference>
<feature type="binding site" evidence="11">
    <location>
        <position position="222"/>
    </location>
    <ligand>
        <name>ATP</name>
        <dbReference type="ChEBI" id="CHEBI:30616"/>
    </ligand>
</feature>
<dbReference type="STRING" id="5762.D2VL63"/>
<evidence type="ECO:0000259" key="13">
    <source>
        <dbReference type="PROSITE" id="PS50011"/>
    </source>
</evidence>
<comment type="catalytic activity">
    <reaction evidence="8">
        <text>L-threonyl-[protein] + ATP = O-phospho-L-threonyl-[protein] + ADP + H(+)</text>
        <dbReference type="Rhea" id="RHEA:46608"/>
        <dbReference type="Rhea" id="RHEA-COMP:11060"/>
        <dbReference type="Rhea" id="RHEA-COMP:11605"/>
        <dbReference type="ChEBI" id="CHEBI:15378"/>
        <dbReference type="ChEBI" id="CHEBI:30013"/>
        <dbReference type="ChEBI" id="CHEBI:30616"/>
        <dbReference type="ChEBI" id="CHEBI:61977"/>
        <dbReference type="ChEBI" id="CHEBI:456216"/>
        <dbReference type="EC" id="2.7.11.1"/>
    </reaction>
</comment>
<dbReference type="SMART" id="SM00248">
    <property type="entry name" value="ANK"/>
    <property type="match status" value="3"/>
</dbReference>
<feature type="repeat" description="ANK" evidence="10">
    <location>
        <begin position="79"/>
        <end position="103"/>
    </location>
</feature>
<feature type="domain" description="Protein kinase" evidence="13">
    <location>
        <begin position="190"/>
        <end position="469"/>
    </location>
</feature>
<reference evidence="14 15" key="1">
    <citation type="journal article" date="2010" name="Cell">
        <title>The genome of Naegleria gruberi illuminates early eukaryotic versatility.</title>
        <authorList>
            <person name="Fritz-Laylin L.K."/>
            <person name="Prochnik S.E."/>
            <person name="Ginger M.L."/>
            <person name="Dacks J.B."/>
            <person name="Carpenter M.L."/>
            <person name="Field M.C."/>
            <person name="Kuo A."/>
            <person name="Paredez A."/>
            <person name="Chapman J."/>
            <person name="Pham J."/>
            <person name="Shu S."/>
            <person name="Neupane R."/>
            <person name="Cipriano M."/>
            <person name="Mancuso J."/>
            <person name="Tu H."/>
            <person name="Salamov A."/>
            <person name="Lindquist E."/>
            <person name="Shapiro H."/>
            <person name="Lucas S."/>
            <person name="Grigoriev I.V."/>
            <person name="Cande W.Z."/>
            <person name="Fulton C."/>
            <person name="Rokhsar D.S."/>
            <person name="Dawson S.C."/>
        </authorList>
    </citation>
    <scope>NUCLEOTIDE SEQUENCE [LARGE SCALE GENOMIC DNA]</scope>
    <source>
        <strain evidence="14 15">NEG-M</strain>
    </source>
</reference>
<feature type="repeat" description="ANK" evidence="10">
    <location>
        <begin position="45"/>
        <end position="77"/>
    </location>
</feature>
<dbReference type="InterPro" id="IPR050660">
    <property type="entry name" value="NEK_Ser/Thr_kinase"/>
</dbReference>
<dbReference type="KEGG" id="ngr:NAEGRDRAFT_69677"/>
<dbReference type="GO" id="GO:0005524">
    <property type="term" value="F:ATP binding"/>
    <property type="evidence" value="ECO:0007669"/>
    <property type="project" value="UniProtKB-UniRule"/>
</dbReference>
<dbReference type="InterPro" id="IPR011009">
    <property type="entry name" value="Kinase-like_dom_sf"/>
</dbReference>
<dbReference type="RefSeq" id="XP_002675307.1">
    <property type="nucleotide sequence ID" value="XM_002675261.1"/>
</dbReference>
<evidence type="ECO:0000256" key="11">
    <source>
        <dbReference type="PROSITE-ProRule" id="PRU10141"/>
    </source>
</evidence>
<evidence type="ECO:0000256" key="8">
    <source>
        <dbReference type="ARBA" id="ARBA00047899"/>
    </source>
</evidence>
<dbReference type="EMBL" id="GG738879">
    <property type="protein sequence ID" value="EFC42563.1"/>
    <property type="molecule type" value="Genomic_DNA"/>
</dbReference>
<dbReference type="Pfam" id="PF00023">
    <property type="entry name" value="Ank"/>
    <property type="match status" value="1"/>
</dbReference>
<evidence type="ECO:0000313" key="15">
    <source>
        <dbReference type="Proteomes" id="UP000006671"/>
    </source>
</evidence>
<keyword evidence="7 11" id="KW-0067">ATP-binding</keyword>
<dbReference type="InterPro" id="IPR017441">
    <property type="entry name" value="Protein_kinase_ATP_BS"/>
</dbReference>
<dbReference type="SMART" id="SM00220">
    <property type="entry name" value="S_TKc"/>
    <property type="match status" value="1"/>
</dbReference>
<dbReference type="InterPro" id="IPR002110">
    <property type="entry name" value="Ankyrin_rpt"/>
</dbReference>
<feature type="repeat" description="ANK" evidence="10">
    <location>
        <begin position="115"/>
        <end position="147"/>
    </location>
</feature>
<dbReference type="GO" id="GO:0004674">
    <property type="term" value="F:protein serine/threonine kinase activity"/>
    <property type="evidence" value="ECO:0007669"/>
    <property type="project" value="UniProtKB-KW"/>
</dbReference>
<evidence type="ECO:0000256" key="9">
    <source>
        <dbReference type="ARBA" id="ARBA00048679"/>
    </source>
</evidence>
<evidence type="ECO:0000256" key="1">
    <source>
        <dbReference type="ARBA" id="ARBA00010886"/>
    </source>
</evidence>
<dbReference type="InterPro" id="IPR008271">
    <property type="entry name" value="Ser/Thr_kinase_AS"/>
</dbReference>
<evidence type="ECO:0000256" key="6">
    <source>
        <dbReference type="ARBA" id="ARBA00022777"/>
    </source>
</evidence>
<dbReference type="Gene3D" id="1.10.510.10">
    <property type="entry name" value="Transferase(Phosphotransferase) domain 1"/>
    <property type="match status" value="1"/>
</dbReference>
<gene>
    <name evidence="14" type="ORF">NAEGRDRAFT_69677</name>
</gene>
<dbReference type="eggNOG" id="KOG0611">
    <property type="taxonomic scope" value="Eukaryota"/>
</dbReference>
<dbReference type="InParanoid" id="D2VL63"/>
<evidence type="ECO:0000256" key="4">
    <source>
        <dbReference type="ARBA" id="ARBA00022679"/>
    </source>
</evidence>
<comment type="similarity">
    <text evidence="1">Belongs to the protein kinase superfamily. NEK Ser/Thr protein kinase family. NIMA subfamily.</text>
</comment>
<dbReference type="InterPro" id="IPR036770">
    <property type="entry name" value="Ankyrin_rpt-contain_sf"/>
</dbReference>
<dbReference type="VEuPathDB" id="AmoebaDB:NAEGRDRAFT_69677"/>
<dbReference type="PROSITE" id="PS00108">
    <property type="entry name" value="PROTEIN_KINASE_ST"/>
    <property type="match status" value="1"/>
</dbReference>
<organism evidence="15">
    <name type="scientific">Naegleria gruberi</name>
    <name type="common">Amoeba</name>
    <dbReference type="NCBI Taxonomy" id="5762"/>
    <lineage>
        <taxon>Eukaryota</taxon>
        <taxon>Discoba</taxon>
        <taxon>Heterolobosea</taxon>
        <taxon>Tetramitia</taxon>
        <taxon>Eutetramitia</taxon>
        <taxon>Vahlkampfiidae</taxon>
        <taxon>Naegleria</taxon>
    </lineage>
</organism>
<evidence type="ECO:0000256" key="3">
    <source>
        <dbReference type="ARBA" id="ARBA00022527"/>
    </source>
</evidence>
<protein>
    <recommendedName>
        <fullName evidence="2">non-specific serine/threonine protein kinase</fullName>
        <ecNumber evidence="2">2.7.11.1</ecNumber>
    </recommendedName>
</protein>
<dbReference type="PROSITE" id="PS50011">
    <property type="entry name" value="PROTEIN_KINASE_DOM"/>
    <property type="match status" value="1"/>
</dbReference>
<evidence type="ECO:0000313" key="14">
    <source>
        <dbReference type="EMBL" id="EFC42563.1"/>
    </source>
</evidence>
<dbReference type="PROSITE" id="PS50297">
    <property type="entry name" value="ANK_REP_REGION"/>
    <property type="match status" value="3"/>
</dbReference>
<dbReference type="GeneID" id="8851980"/>
<accession>D2VL63</accession>
<sequence length="470" mass="52486">MGVSNSVEREIKKTLSKASREGDIETLTETLKAKEALNLINEYGPKGTPLYEAASSNQVEAARLLIRHGAHVNIQDQNNGWTALHAACKKNCYDMVKLLLEANDIQLNVTTKDELKQTPLHLAAHLCSKEVVKCLLDHGANKSITDTFGSTPDKWTKNPDIKTLILNHVKDNKLTAQTPTDSANMLNGKYEILERIGKGGFGVVYKVRITQSGIGDDIRAVKVVTFDDEMEMENANREATAMLSLDNPYVLKTYEIFKYEPTKGLCFCMEYYSHGDLDTYIRKTIGTAMVPKQIVFAVFYQMAKALSYLHERRLIHRDIKPQNIFVKNLDATVINIVLGDFGLSKQIDNTQNQTKAGTLLFMSPEVFSNEPYGLKADIWSLGVVLYQLMTKEMDTNICAQLLTKGASGLQTVKEKLSQKGFYPAPLVDLVMQTLSVDHEQRPSSADLCTNLLNIKEGCENEGFSLKSFLN</sequence>
<keyword evidence="6" id="KW-0418">Kinase</keyword>
<keyword evidence="5 11" id="KW-0547">Nucleotide-binding</keyword>
<dbReference type="AlphaFoldDB" id="D2VL63"/>
<dbReference type="PANTHER" id="PTHR43671">
    <property type="entry name" value="SERINE/THREONINE-PROTEIN KINASE NEK"/>
    <property type="match status" value="1"/>
</dbReference>
<dbReference type="OMA" id="MEMENAN"/>
<evidence type="ECO:0000256" key="10">
    <source>
        <dbReference type="PROSITE-ProRule" id="PRU00023"/>
    </source>
</evidence>
<dbReference type="OrthoDB" id="539213at2759"/>
<proteinExistence type="inferred from homology"/>
<keyword evidence="15" id="KW-1185">Reference proteome</keyword>
<evidence type="ECO:0000256" key="7">
    <source>
        <dbReference type="ARBA" id="ARBA00022840"/>
    </source>
</evidence>
<dbReference type="Pfam" id="PF00069">
    <property type="entry name" value="Pkinase"/>
    <property type="match status" value="1"/>
</dbReference>
<dbReference type="PIRSF" id="PIRSF000654">
    <property type="entry name" value="Integrin-linked_kinase"/>
    <property type="match status" value="1"/>
</dbReference>
<dbReference type="Pfam" id="PF12796">
    <property type="entry name" value="Ank_2"/>
    <property type="match status" value="1"/>
</dbReference>
<name>D2VL63_NAEGR</name>
<dbReference type="InterPro" id="IPR001245">
    <property type="entry name" value="Ser-Thr/Tyr_kinase_cat_dom"/>
</dbReference>
<dbReference type="InterPro" id="IPR000719">
    <property type="entry name" value="Prot_kinase_dom"/>
</dbReference>
<dbReference type="Proteomes" id="UP000006671">
    <property type="component" value="Unassembled WGS sequence"/>
</dbReference>
<keyword evidence="4" id="KW-0808">Transferase</keyword>
<comment type="catalytic activity">
    <reaction evidence="9">
        <text>L-seryl-[protein] + ATP = O-phospho-L-seryl-[protein] + ADP + H(+)</text>
        <dbReference type="Rhea" id="RHEA:17989"/>
        <dbReference type="Rhea" id="RHEA-COMP:9863"/>
        <dbReference type="Rhea" id="RHEA-COMP:11604"/>
        <dbReference type="ChEBI" id="CHEBI:15378"/>
        <dbReference type="ChEBI" id="CHEBI:29999"/>
        <dbReference type="ChEBI" id="CHEBI:30616"/>
        <dbReference type="ChEBI" id="CHEBI:83421"/>
        <dbReference type="ChEBI" id="CHEBI:456216"/>
        <dbReference type="EC" id="2.7.11.1"/>
    </reaction>
</comment>
<dbReference type="SUPFAM" id="SSF48403">
    <property type="entry name" value="Ankyrin repeat"/>
    <property type="match status" value="1"/>
</dbReference>
<dbReference type="EC" id="2.7.11.1" evidence="2"/>
<dbReference type="Gene3D" id="1.25.40.20">
    <property type="entry name" value="Ankyrin repeat-containing domain"/>
    <property type="match status" value="2"/>
</dbReference>
<keyword evidence="10" id="KW-0040">ANK repeat</keyword>